<evidence type="ECO:0000256" key="3">
    <source>
        <dbReference type="ARBA" id="ARBA00023295"/>
    </source>
</evidence>
<dbReference type="InterPro" id="IPR000421">
    <property type="entry name" value="FA58C"/>
</dbReference>
<dbReference type="GO" id="GO:0004553">
    <property type="term" value="F:hydrolase activity, hydrolyzing O-glycosyl compounds"/>
    <property type="evidence" value="ECO:0007669"/>
    <property type="project" value="InterPro"/>
</dbReference>
<proteinExistence type="inferred from homology"/>
<keyword evidence="9" id="KW-1185">Reference proteome</keyword>
<evidence type="ECO:0000313" key="8">
    <source>
        <dbReference type="EMBL" id="SFE41396.1"/>
    </source>
</evidence>
<dbReference type="AlphaFoldDB" id="A0A1I2ABX9"/>
<dbReference type="InterPro" id="IPR036116">
    <property type="entry name" value="FN3_sf"/>
</dbReference>
<feature type="domain" description="Fibronectin type-III" evidence="7">
    <location>
        <begin position="500"/>
        <end position="586"/>
    </location>
</feature>
<evidence type="ECO:0000256" key="1">
    <source>
        <dbReference type="ARBA" id="ARBA00009865"/>
    </source>
</evidence>
<dbReference type="RefSeq" id="WP_091538296.1">
    <property type="nucleotide sequence ID" value="NZ_FONY01000001.1"/>
</dbReference>
<dbReference type="GO" id="GO:0005975">
    <property type="term" value="P:carbohydrate metabolic process"/>
    <property type="evidence" value="ECO:0007669"/>
    <property type="project" value="InterPro"/>
</dbReference>
<protein>
    <submittedName>
        <fullName evidence="8">F5/8 type C domain-containing protein</fullName>
    </submittedName>
</protein>
<dbReference type="Gene3D" id="2.115.10.20">
    <property type="entry name" value="Glycosyl hydrolase domain, family 43"/>
    <property type="match status" value="1"/>
</dbReference>
<feature type="domain" description="F5/8 type C" evidence="6">
    <location>
        <begin position="339"/>
        <end position="492"/>
    </location>
</feature>
<dbReference type="PROSITE" id="PS50022">
    <property type="entry name" value="FA58C_3"/>
    <property type="match status" value="1"/>
</dbReference>
<evidence type="ECO:0000256" key="4">
    <source>
        <dbReference type="RuleBase" id="RU361187"/>
    </source>
</evidence>
<dbReference type="Pfam" id="PF04616">
    <property type="entry name" value="Glyco_hydro_43"/>
    <property type="match status" value="1"/>
</dbReference>
<organism evidence="8 9">
    <name type="scientific">Thermoflexibacter ruber</name>
    <dbReference type="NCBI Taxonomy" id="1003"/>
    <lineage>
        <taxon>Bacteria</taxon>
        <taxon>Pseudomonadati</taxon>
        <taxon>Bacteroidota</taxon>
        <taxon>Cytophagia</taxon>
        <taxon>Cytophagales</taxon>
        <taxon>Thermoflexibacteraceae</taxon>
        <taxon>Thermoflexibacter</taxon>
    </lineage>
</organism>
<dbReference type="InterPro" id="IPR008979">
    <property type="entry name" value="Galactose-bd-like_sf"/>
</dbReference>
<comment type="similarity">
    <text evidence="1 4">Belongs to the glycosyl hydrolase 43 family.</text>
</comment>
<evidence type="ECO:0000256" key="5">
    <source>
        <dbReference type="SAM" id="SignalP"/>
    </source>
</evidence>
<gene>
    <name evidence="8" type="ORF">SAMN04488541_1001109</name>
</gene>
<dbReference type="SUPFAM" id="SSF49265">
    <property type="entry name" value="Fibronectin type III"/>
    <property type="match status" value="1"/>
</dbReference>
<evidence type="ECO:0000259" key="6">
    <source>
        <dbReference type="PROSITE" id="PS50022"/>
    </source>
</evidence>
<dbReference type="EMBL" id="FONY01000001">
    <property type="protein sequence ID" value="SFE41396.1"/>
    <property type="molecule type" value="Genomic_DNA"/>
</dbReference>
<dbReference type="Proteomes" id="UP000199513">
    <property type="component" value="Unassembled WGS sequence"/>
</dbReference>
<dbReference type="PROSITE" id="PS50853">
    <property type="entry name" value="FN3"/>
    <property type="match status" value="1"/>
</dbReference>
<evidence type="ECO:0000256" key="2">
    <source>
        <dbReference type="ARBA" id="ARBA00022801"/>
    </source>
</evidence>
<dbReference type="Gene3D" id="2.60.40.10">
    <property type="entry name" value="Immunoglobulins"/>
    <property type="match status" value="1"/>
</dbReference>
<dbReference type="Gene3D" id="2.60.120.260">
    <property type="entry name" value="Galactose-binding domain-like"/>
    <property type="match status" value="1"/>
</dbReference>
<dbReference type="CDD" id="cd00063">
    <property type="entry name" value="FN3"/>
    <property type="match status" value="1"/>
</dbReference>
<dbReference type="CDD" id="cd08982">
    <property type="entry name" value="GH43-like"/>
    <property type="match status" value="1"/>
</dbReference>
<dbReference type="SUPFAM" id="SSF49785">
    <property type="entry name" value="Galactose-binding domain-like"/>
    <property type="match status" value="1"/>
</dbReference>
<name>A0A1I2ABX9_9BACT</name>
<dbReference type="InterPro" id="IPR013783">
    <property type="entry name" value="Ig-like_fold"/>
</dbReference>
<dbReference type="SMART" id="SM00060">
    <property type="entry name" value="FN3"/>
    <property type="match status" value="1"/>
</dbReference>
<dbReference type="OrthoDB" id="9801455at2"/>
<dbReference type="InterPro" id="IPR006710">
    <property type="entry name" value="Glyco_hydro_43"/>
</dbReference>
<keyword evidence="2 4" id="KW-0378">Hydrolase</keyword>
<keyword evidence="5" id="KW-0732">Signal</keyword>
<dbReference type="InterPro" id="IPR023296">
    <property type="entry name" value="Glyco_hydro_beta-prop_sf"/>
</dbReference>
<sequence>MKIKAILLILCFIYINFSSLAQQQKTYCNPMDIDYKYNFEQLNDSISYRSGADPVIINHKGEYYLFVTISGGWWHSKDLVNWRYIVPDKWPMEDMCAPAALSVRDTLYLFQSTFEQRPIFYSLEPEKGKLLFYNRWLPRLPPLIGPWDPALFYDEDTDRWFMYWGSSNTFPIFGAELDKNRRLTYKNKDDYRGLIYLDPKNHGWERFGRNHRDTIRPFTEGAWMTKHKGKYFLQYGAPGTEYNVYANGTYVSDDPLEGFKYAPYNPISYKPGGFMTGAGHGNTFQDNFGNYWNTGTPWIAVNWNFERRIAMFPAGFDKDNQMFANTRFGDFPHYLPTQKWENKDELFTGWMLLSYRKPVTATSVKDTFHTEKLTDENPRTFWVAKQNKSGEELVMDLKEVFEVKAIQMNYTDYKSNIYDNDPEKVYTQFKLYTSLDGKNWNLVRDLTQEPKKDRPCAYIELEKPMKARYVKYEHIYVASPNLAISDFRVFGNGSGKVPQTPKKLTVRRDTDERNAFIAWEKVPNAVGYNILWGIAKDKLYQTYQIWNDEPNTLELRALTVGQKYYFAIEAFNEHGVSKVSEIVGER</sequence>
<feature type="chain" id="PRO_5011761613" evidence="5">
    <location>
        <begin position="22"/>
        <end position="586"/>
    </location>
</feature>
<feature type="signal peptide" evidence="5">
    <location>
        <begin position="1"/>
        <end position="21"/>
    </location>
</feature>
<accession>A0A1I2ABX9</accession>
<keyword evidence="3 4" id="KW-0326">Glycosidase</keyword>
<dbReference type="STRING" id="1003.SAMN04488541_1001109"/>
<dbReference type="SUPFAM" id="SSF75005">
    <property type="entry name" value="Arabinanase/levansucrase/invertase"/>
    <property type="match status" value="1"/>
</dbReference>
<evidence type="ECO:0000259" key="7">
    <source>
        <dbReference type="PROSITE" id="PS50853"/>
    </source>
</evidence>
<dbReference type="Pfam" id="PF00754">
    <property type="entry name" value="F5_F8_type_C"/>
    <property type="match status" value="1"/>
</dbReference>
<evidence type="ECO:0000313" key="9">
    <source>
        <dbReference type="Proteomes" id="UP000199513"/>
    </source>
</evidence>
<reference evidence="8 9" key="1">
    <citation type="submission" date="2016-10" db="EMBL/GenBank/DDBJ databases">
        <authorList>
            <person name="de Groot N.N."/>
        </authorList>
    </citation>
    <scope>NUCLEOTIDE SEQUENCE [LARGE SCALE GENOMIC DNA]</scope>
    <source>
        <strain>GEY</strain>
        <strain evidence="9">DSM 9560</strain>
    </source>
</reference>
<dbReference type="InterPro" id="IPR003961">
    <property type="entry name" value="FN3_dom"/>
</dbReference>